<protein>
    <recommendedName>
        <fullName evidence="4">UPAR/Ly6 domain-containing protein</fullName>
    </recommendedName>
</protein>
<keyword evidence="1" id="KW-0732">Signal</keyword>
<reference evidence="3" key="3">
    <citation type="submission" date="2015-04" db="EMBL/GenBank/DDBJ databases">
        <authorList>
            <consortium name="FlyBase"/>
        </authorList>
    </citation>
    <scope>NUCLEOTIDE SEQUENCE</scope>
    <source>
        <strain evidence="3">W501</strain>
    </source>
</reference>
<reference evidence="3" key="1">
    <citation type="journal article" date="2013" name="Genome Res.">
        <title>A second-generation assembly of the Drosophila simulans genome provides new insights into patterns of lineage-specific divergence.</title>
        <authorList>
            <person name="Hu T.T."/>
            <person name="Eisen M.B."/>
            <person name="Thornton K.R."/>
            <person name="Andolfatto P."/>
        </authorList>
    </citation>
    <scope>NUCLEOTIDE SEQUENCE [LARGE SCALE GENOMIC DNA]</scope>
    <source>
        <strain evidence="3">W501</strain>
    </source>
</reference>
<dbReference type="InterPro" id="IPR045860">
    <property type="entry name" value="Snake_toxin-like_sf"/>
</dbReference>
<sequence length="204" mass="22264">MDGYRIELHSSQSSASCRSQAVRIRACSCQSSGIAIEVIAMNLPHGLSKSLLPFTVLGVVLMSAAFSNALDCYVCTYLNAYSDTSCLKNASAVTVLNCTKKYCVTMRVEMRRNSSKVMSFQRDCRDKPIMLYGNKPDETFRTYFTSCQQDLCNGHDGRVRNSTNGSSGSGIHNAIIPGKSPGQVVFLSPWIAIVLIIVALCQLP</sequence>
<accession>A0A0J9RGL1</accession>
<dbReference type="EMBL" id="CM002911">
    <property type="protein sequence ID" value="KMY95071.1"/>
    <property type="molecule type" value="Genomic_DNA"/>
</dbReference>
<dbReference type="PANTHER" id="PTHR16983">
    <property type="entry name" value="UPAR/LY6 DOMAIN-CONTAINING PROTEIN"/>
    <property type="match status" value="1"/>
</dbReference>
<evidence type="ECO:0000256" key="1">
    <source>
        <dbReference type="ARBA" id="ARBA00022729"/>
    </source>
</evidence>
<feature type="transmembrane region" description="Helical" evidence="2">
    <location>
        <begin position="51"/>
        <end position="70"/>
    </location>
</feature>
<name>A0A0J9RGL1_DROSI</name>
<dbReference type="AlphaFoldDB" id="A0A0J9RGL1"/>
<dbReference type="PANTHER" id="PTHR16983:SF10">
    <property type="entry name" value="PROTEIN QUIVER"/>
    <property type="match status" value="1"/>
</dbReference>
<dbReference type="KEGG" id="dsi:Dsimw501_GD11445"/>
<keyword evidence="2" id="KW-1133">Transmembrane helix</keyword>
<dbReference type="Proteomes" id="UP000035880">
    <property type="component" value="Chromosome 2R"/>
</dbReference>
<feature type="transmembrane region" description="Helical" evidence="2">
    <location>
        <begin position="184"/>
        <end position="203"/>
    </location>
</feature>
<evidence type="ECO:0000313" key="3">
    <source>
        <dbReference type="EMBL" id="KMY95071.1"/>
    </source>
</evidence>
<dbReference type="InterPro" id="IPR051110">
    <property type="entry name" value="Ly-6/neurotoxin-like_GPI-ap"/>
</dbReference>
<keyword evidence="2" id="KW-0472">Membrane</keyword>
<proteinExistence type="predicted"/>
<keyword evidence="2" id="KW-0812">Transmembrane</keyword>
<dbReference type="SUPFAM" id="SSF57302">
    <property type="entry name" value="Snake toxin-like"/>
    <property type="match status" value="1"/>
</dbReference>
<dbReference type="OrthoDB" id="6331233at2759"/>
<gene>
    <name evidence="3" type="primary">Dsim\GD11445</name>
    <name evidence="3" type="ORF">Dsimw501_GD11445</name>
</gene>
<organism evidence="3">
    <name type="scientific">Drosophila simulans</name>
    <name type="common">Fruit fly</name>
    <dbReference type="NCBI Taxonomy" id="7240"/>
    <lineage>
        <taxon>Eukaryota</taxon>
        <taxon>Metazoa</taxon>
        <taxon>Ecdysozoa</taxon>
        <taxon>Arthropoda</taxon>
        <taxon>Hexapoda</taxon>
        <taxon>Insecta</taxon>
        <taxon>Pterygota</taxon>
        <taxon>Neoptera</taxon>
        <taxon>Endopterygota</taxon>
        <taxon>Diptera</taxon>
        <taxon>Brachycera</taxon>
        <taxon>Muscomorpha</taxon>
        <taxon>Ephydroidea</taxon>
        <taxon>Drosophilidae</taxon>
        <taxon>Drosophila</taxon>
        <taxon>Sophophora</taxon>
    </lineage>
</organism>
<reference evidence="3" key="2">
    <citation type="submission" date="2014-06" db="EMBL/GenBank/DDBJ databases">
        <authorList>
            <person name="Hu T."/>
            <person name="Eisen M.B."/>
            <person name="Thornton K.R."/>
            <person name="Andolfatto P."/>
        </authorList>
    </citation>
    <scope>NUCLEOTIDE SEQUENCE</scope>
    <source>
        <strain evidence="3">W501</strain>
    </source>
</reference>
<dbReference type="Bgee" id="FBgn0183194">
    <property type="expression patterns" value="Expressed in adult organism"/>
</dbReference>
<evidence type="ECO:0000256" key="2">
    <source>
        <dbReference type="SAM" id="Phobius"/>
    </source>
</evidence>
<evidence type="ECO:0008006" key="4">
    <source>
        <dbReference type="Google" id="ProtNLM"/>
    </source>
</evidence>